<dbReference type="CDD" id="cd00338">
    <property type="entry name" value="Ser_Recombinase"/>
    <property type="match status" value="1"/>
</dbReference>
<dbReference type="RefSeq" id="WP_123088126.1">
    <property type="nucleotide sequence ID" value="NZ_RIBS01000004.1"/>
</dbReference>
<evidence type="ECO:0000259" key="3">
    <source>
        <dbReference type="PROSITE" id="PS51736"/>
    </source>
</evidence>
<dbReference type="SMART" id="SM00857">
    <property type="entry name" value="Resolvase"/>
    <property type="match status" value="1"/>
</dbReference>
<evidence type="ECO:0000256" key="1">
    <source>
        <dbReference type="ARBA" id="ARBA00023125"/>
    </source>
</evidence>
<dbReference type="InterPro" id="IPR050639">
    <property type="entry name" value="SSR_resolvase"/>
</dbReference>
<dbReference type="Gene3D" id="3.40.50.1390">
    <property type="entry name" value="Resolvase, N-terminal catalytic domain"/>
    <property type="match status" value="1"/>
</dbReference>
<evidence type="ECO:0000313" key="4">
    <source>
        <dbReference type="EMBL" id="RNF83869.1"/>
    </source>
</evidence>
<reference evidence="4 5" key="1">
    <citation type="submission" date="2018-11" db="EMBL/GenBank/DDBJ databases">
        <title>Lysobacter cryohumiis sp. nov., isolated from soil in the Tianshan Mountains, Xinjiang, China.</title>
        <authorList>
            <person name="Luo Y."/>
            <person name="Sheng H."/>
        </authorList>
    </citation>
    <scope>NUCLEOTIDE SEQUENCE [LARGE SCALE GENOMIC DNA]</scope>
    <source>
        <strain evidence="4 5">ZS60</strain>
    </source>
</reference>
<dbReference type="EMBL" id="RIBS01000004">
    <property type="protein sequence ID" value="RNF83869.1"/>
    <property type="molecule type" value="Genomic_DNA"/>
</dbReference>
<dbReference type="PANTHER" id="PTHR30461">
    <property type="entry name" value="DNA-INVERTASE FROM LAMBDOID PROPHAGE"/>
    <property type="match status" value="1"/>
</dbReference>
<protein>
    <submittedName>
        <fullName evidence="4">Recombinase family protein</fullName>
    </submittedName>
</protein>
<keyword evidence="5" id="KW-1185">Reference proteome</keyword>
<dbReference type="GO" id="GO:0000150">
    <property type="term" value="F:DNA strand exchange activity"/>
    <property type="evidence" value="ECO:0007669"/>
    <property type="project" value="InterPro"/>
</dbReference>
<accession>A0A3M8SRE8</accession>
<gene>
    <name evidence="4" type="ORF">EER27_10970</name>
</gene>
<dbReference type="AlphaFoldDB" id="A0A3M8SRE8"/>
<organism evidence="4 5">
    <name type="scientific">Montanilutibacter psychrotolerans</name>
    <dbReference type="NCBI Taxonomy" id="1327343"/>
    <lineage>
        <taxon>Bacteria</taxon>
        <taxon>Pseudomonadati</taxon>
        <taxon>Pseudomonadota</taxon>
        <taxon>Gammaproteobacteria</taxon>
        <taxon>Lysobacterales</taxon>
        <taxon>Lysobacteraceae</taxon>
        <taxon>Montanilutibacter</taxon>
    </lineage>
</organism>
<comment type="caution">
    <text evidence="4">The sequence shown here is derived from an EMBL/GenBank/DDBJ whole genome shotgun (WGS) entry which is preliminary data.</text>
</comment>
<evidence type="ECO:0000256" key="2">
    <source>
        <dbReference type="ARBA" id="ARBA00023172"/>
    </source>
</evidence>
<dbReference type="GO" id="GO:0003677">
    <property type="term" value="F:DNA binding"/>
    <property type="evidence" value="ECO:0007669"/>
    <property type="project" value="UniProtKB-KW"/>
</dbReference>
<dbReference type="OrthoDB" id="2290206at2"/>
<keyword evidence="2" id="KW-0233">DNA recombination</keyword>
<evidence type="ECO:0000313" key="5">
    <source>
        <dbReference type="Proteomes" id="UP000267049"/>
    </source>
</evidence>
<proteinExistence type="predicted"/>
<dbReference type="PANTHER" id="PTHR30461:SF2">
    <property type="entry name" value="SERINE RECOMBINASE PINE-RELATED"/>
    <property type="match status" value="1"/>
</dbReference>
<dbReference type="InterPro" id="IPR036162">
    <property type="entry name" value="Resolvase-like_N_sf"/>
</dbReference>
<sequence>MTHFVPYYRVSTQAQGRSGLGLEAQKNAVEAFIVARGGQVLEEFTEVESASSSERVQLRRAMDLCRSRKATLVIARLDRLARNVHFISRLMESGVDFVAADMPTANKLTIHIIAAMAEYERDLISERTKRALQAAKSRGTVLGNPGIRLVSAGGTAARIASADAYAARIFTLIDAQRKIGRVTYAKIAEGLNDGGVPTQRGRRWTPTGVRNIVKRIEPSKAG</sequence>
<dbReference type="SUPFAM" id="SSF53041">
    <property type="entry name" value="Resolvase-like"/>
    <property type="match status" value="1"/>
</dbReference>
<feature type="domain" description="Resolvase/invertase-type recombinase catalytic" evidence="3">
    <location>
        <begin position="3"/>
        <end position="139"/>
    </location>
</feature>
<name>A0A3M8SRE8_9GAMM</name>
<dbReference type="Pfam" id="PF00239">
    <property type="entry name" value="Resolvase"/>
    <property type="match status" value="1"/>
</dbReference>
<dbReference type="InterPro" id="IPR006119">
    <property type="entry name" value="Resolv_N"/>
</dbReference>
<dbReference type="PROSITE" id="PS51736">
    <property type="entry name" value="RECOMBINASES_3"/>
    <property type="match status" value="1"/>
</dbReference>
<keyword evidence="1" id="KW-0238">DNA-binding</keyword>
<dbReference type="Proteomes" id="UP000267049">
    <property type="component" value="Unassembled WGS sequence"/>
</dbReference>